<protein>
    <submittedName>
        <fullName evidence="3">Serine/threonine-protein phosphatase</fullName>
    </submittedName>
</protein>
<accession>A0AAX3BIY7</accession>
<dbReference type="KEGG" id="taqu:KDW03_05655"/>
<dbReference type="Gene3D" id="3.30.450.20">
    <property type="entry name" value="PAS domain"/>
    <property type="match status" value="1"/>
</dbReference>
<dbReference type="SUPFAM" id="SSF81606">
    <property type="entry name" value="PP2C-like"/>
    <property type="match status" value="1"/>
</dbReference>
<evidence type="ECO:0000259" key="2">
    <source>
        <dbReference type="SMART" id="SM00331"/>
    </source>
</evidence>
<keyword evidence="4" id="KW-1185">Reference proteome</keyword>
<dbReference type="PANTHER" id="PTHR43156:SF2">
    <property type="entry name" value="STAGE II SPORULATION PROTEIN E"/>
    <property type="match status" value="1"/>
</dbReference>
<reference evidence="3" key="2">
    <citation type="submission" date="2022-06" db="EMBL/GenBank/DDBJ databases">
        <title>Thermospira aquatica gen. nov., sp. nov.</title>
        <authorList>
            <person name="Ben Ali Gam Z."/>
            <person name="Labat M."/>
        </authorList>
    </citation>
    <scope>NUCLEOTIDE SEQUENCE</scope>
    <source>
        <strain evidence="3">F1F22</strain>
    </source>
</reference>
<dbReference type="InterPro" id="IPR001932">
    <property type="entry name" value="PPM-type_phosphatase-like_dom"/>
</dbReference>
<dbReference type="Pfam" id="PF07228">
    <property type="entry name" value="SpoIIE"/>
    <property type="match status" value="1"/>
</dbReference>
<dbReference type="InterPro" id="IPR052016">
    <property type="entry name" value="Bact_Sigma-Reg"/>
</dbReference>
<dbReference type="SMART" id="SM00331">
    <property type="entry name" value="PP2C_SIG"/>
    <property type="match status" value="1"/>
</dbReference>
<feature type="domain" description="PPM-type phosphatase" evidence="2">
    <location>
        <begin position="250"/>
        <end position="468"/>
    </location>
</feature>
<organism evidence="3 4">
    <name type="scientific">Thermospira aquatica</name>
    <dbReference type="NCBI Taxonomy" id="2828656"/>
    <lineage>
        <taxon>Bacteria</taxon>
        <taxon>Pseudomonadati</taxon>
        <taxon>Spirochaetota</taxon>
        <taxon>Spirochaetia</taxon>
        <taxon>Brevinematales</taxon>
        <taxon>Thermospiraceae</taxon>
        <taxon>Thermospira</taxon>
    </lineage>
</organism>
<sequence length="469" mass="53910">MCNPFVFLILGLEAGSSLPSIEELFPSLERGNLVSTLHGFSRMELITPIKTKIPVTLTAYDFQLSSPKIKGTVVAFLDQMSSVQIQALFEEVSTLTYELETERVSFKNLLNRLQSGIIWGNKENIWYANSRTRDFVAESLLREGGISDLFEDREKILHYLERRVNISNLEMRLVTQGRSLPCMVNISCLPRGNEEGWLIEILDIEEKKKLEDSIMDMTQIFIQERNELRKNQETLSLELRLAREIQFSLLPHKEFSTIAYLYQPMEEIGGDFLDLVEIDPDNVGIFISDVCGHGIAASLITVMLKQNMTELKPFARNPAHFLSRLNGNLFHQLRGYFLTAIYALYNQKEKKLTIANAGHPYPFLYRQGHFATLATIRSQPIGTFPSMEYQQQTICLQPGERVLFYTDGLLDTSNPEGESYEEKNLAHFLQTHRDFQAYDLMQNLLEDLREFHGERHLEDDIAFICLDVS</sequence>
<dbReference type="InterPro" id="IPR036457">
    <property type="entry name" value="PPM-type-like_dom_sf"/>
</dbReference>
<evidence type="ECO:0000256" key="1">
    <source>
        <dbReference type="ARBA" id="ARBA00022801"/>
    </source>
</evidence>
<reference evidence="3" key="1">
    <citation type="submission" date="2021-04" db="EMBL/GenBank/DDBJ databases">
        <authorList>
            <person name="Postec A."/>
        </authorList>
    </citation>
    <scope>NUCLEOTIDE SEQUENCE</scope>
    <source>
        <strain evidence="3">F1F22</strain>
    </source>
</reference>
<dbReference type="Gene3D" id="3.60.40.10">
    <property type="entry name" value="PPM-type phosphatase domain"/>
    <property type="match status" value="1"/>
</dbReference>
<keyword evidence="1" id="KW-0378">Hydrolase</keyword>
<name>A0AAX3BIY7_9SPIR</name>
<dbReference type="EMBL" id="CP073355">
    <property type="protein sequence ID" value="URA11281.1"/>
    <property type="molecule type" value="Genomic_DNA"/>
</dbReference>
<dbReference type="GO" id="GO:0016791">
    <property type="term" value="F:phosphatase activity"/>
    <property type="evidence" value="ECO:0007669"/>
    <property type="project" value="TreeGrafter"/>
</dbReference>
<proteinExistence type="predicted"/>
<dbReference type="Proteomes" id="UP001056539">
    <property type="component" value="Chromosome"/>
</dbReference>
<dbReference type="PANTHER" id="PTHR43156">
    <property type="entry name" value="STAGE II SPORULATION PROTEIN E-RELATED"/>
    <property type="match status" value="1"/>
</dbReference>
<gene>
    <name evidence="3" type="ORF">KDW03_05655</name>
</gene>
<dbReference type="AlphaFoldDB" id="A0AAX3BIY7"/>
<evidence type="ECO:0000313" key="4">
    <source>
        <dbReference type="Proteomes" id="UP001056539"/>
    </source>
</evidence>
<dbReference type="RefSeq" id="WP_271436413.1">
    <property type="nucleotide sequence ID" value="NZ_CP073355.1"/>
</dbReference>
<evidence type="ECO:0000313" key="3">
    <source>
        <dbReference type="EMBL" id="URA11281.1"/>
    </source>
</evidence>